<keyword evidence="2" id="KW-1185">Reference proteome</keyword>
<evidence type="ECO:0000313" key="2">
    <source>
        <dbReference type="Proteomes" id="UP000007115"/>
    </source>
</evidence>
<reference evidence="1 2" key="1">
    <citation type="journal article" date="2011" name="Genome Biol.">
        <title>Comparative genome sequence analysis underscores mycoparasitism as the ancestral life style of Trichoderma.</title>
        <authorList>
            <person name="Kubicek C.P."/>
            <person name="Herrera-Estrella A."/>
            <person name="Seidl-Seiboth V."/>
            <person name="Martinez D.A."/>
            <person name="Druzhinina I.S."/>
            <person name="Thon M."/>
            <person name="Zeilinger S."/>
            <person name="Casas-Flores S."/>
            <person name="Horwitz B.A."/>
            <person name="Mukherjee P.K."/>
            <person name="Mukherjee M."/>
            <person name="Kredics L."/>
            <person name="Alcaraz L.D."/>
            <person name="Aerts A."/>
            <person name="Antal Z."/>
            <person name="Atanasova L."/>
            <person name="Cervantes-Badillo M.G."/>
            <person name="Challacombe J."/>
            <person name="Chertkov O."/>
            <person name="McCluskey K."/>
            <person name="Coulpier F."/>
            <person name="Deshpande N."/>
            <person name="von Doehren H."/>
            <person name="Ebbole D.J."/>
            <person name="Esquivel-Naranjo E.U."/>
            <person name="Fekete E."/>
            <person name="Flipphi M."/>
            <person name="Glaser F."/>
            <person name="Gomez-Rodriguez E.Y."/>
            <person name="Gruber S."/>
            <person name="Han C."/>
            <person name="Henrissat B."/>
            <person name="Hermosa R."/>
            <person name="Hernandez-Onate M."/>
            <person name="Karaffa L."/>
            <person name="Kosti I."/>
            <person name="Le Crom S."/>
            <person name="Lindquist E."/>
            <person name="Lucas S."/>
            <person name="Luebeck M."/>
            <person name="Luebeck P.S."/>
            <person name="Margeot A."/>
            <person name="Metz B."/>
            <person name="Misra M."/>
            <person name="Nevalainen H."/>
            <person name="Omann M."/>
            <person name="Packer N."/>
            <person name="Perrone G."/>
            <person name="Uresti-Rivera E.E."/>
            <person name="Salamov A."/>
            <person name="Schmoll M."/>
            <person name="Seiboth B."/>
            <person name="Shapiro H."/>
            <person name="Sukno S."/>
            <person name="Tamayo-Ramos J.A."/>
            <person name="Tisch D."/>
            <person name="Wiest A."/>
            <person name="Wilkinson H.H."/>
            <person name="Zhang M."/>
            <person name="Coutinho P.M."/>
            <person name="Kenerley C.M."/>
            <person name="Monte E."/>
            <person name="Baker S.E."/>
            <person name="Grigoriev I.V."/>
        </authorList>
    </citation>
    <scope>NUCLEOTIDE SEQUENCE [LARGE SCALE GENOMIC DNA]</scope>
    <source>
        <strain evidence="2">Gv29-8 / FGSC 10586</strain>
    </source>
</reference>
<dbReference type="Proteomes" id="UP000007115">
    <property type="component" value="Unassembled WGS sequence"/>
</dbReference>
<dbReference type="HOGENOM" id="CLU_2320726_0_0_1"/>
<evidence type="ECO:0000313" key="1">
    <source>
        <dbReference type="EMBL" id="EHK16845.1"/>
    </source>
</evidence>
<dbReference type="VEuPathDB" id="FungiDB:TRIVIDRAFT_227692"/>
<dbReference type="GeneID" id="25792100"/>
<name>G9NA79_HYPVG</name>
<accession>G9NA79</accession>
<organism evidence="1 2">
    <name type="scientific">Hypocrea virens (strain Gv29-8 / FGSC 10586)</name>
    <name type="common">Gliocladium virens</name>
    <name type="synonym">Trichoderma virens</name>
    <dbReference type="NCBI Taxonomy" id="413071"/>
    <lineage>
        <taxon>Eukaryota</taxon>
        <taxon>Fungi</taxon>
        <taxon>Dikarya</taxon>
        <taxon>Ascomycota</taxon>
        <taxon>Pezizomycotina</taxon>
        <taxon>Sordariomycetes</taxon>
        <taxon>Hypocreomycetidae</taxon>
        <taxon>Hypocreales</taxon>
        <taxon>Hypocreaceae</taxon>
        <taxon>Trichoderma</taxon>
    </lineage>
</organism>
<gene>
    <name evidence="1" type="ORF">TRIVIDRAFT_227692</name>
</gene>
<dbReference type="RefSeq" id="XP_013951040.1">
    <property type="nucleotide sequence ID" value="XM_014095565.1"/>
</dbReference>
<sequence>METGDDKTSQLCLQLSQGRFQAAITIGDGTVDSVLPPPVFWGSWGERDSTAPGWQTDFVMGVGETGAETLPSRPPSSGAGLGVAYFLLARIGTESGTCN</sequence>
<dbReference type="EMBL" id="ABDF02000090">
    <property type="protein sequence ID" value="EHK16845.1"/>
    <property type="molecule type" value="Genomic_DNA"/>
</dbReference>
<dbReference type="InParanoid" id="G9NA79"/>
<comment type="caution">
    <text evidence="1">The sequence shown here is derived from an EMBL/GenBank/DDBJ whole genome shotgun (WGS) entry which is preliminary data.</text>
</comment>
<protein>
    <submittedName>
        <fullName evidence="1">Uncharacterized protein</fullName>
    </submittedName>
</protein>
<dbReference type="AlphaFoldDB" id="G9NA79"/>
<proteinExistence type="predicted"/>